<name>A0A0D3H4W4_9ORYZ</name>
<protein>
    <submittedName>
        <fullName evidence="1">Uncharacterized protein</fullName>
    </submittedName>
</protein>
<organism evidence="1">
    <name type="scientific">Oryza barthii</name>
    <dbReference type="NCBI Taxonomy" id="65489"/>
    <lineage>
        <taxon>Eukaryota</taxon>
        <taxon>Viridiplantae</taxon>
        <taxon>Streptophyta</taxon>
        <taxon>Embryophyta</taxon>
        <taxon>Tracheophyta</taxon>
        <taxon>Spermatophyta</taxon>
        <taxon>Magnoliopsida</taxon>
        <taxon>Liliopsida</taxon>
        <taxon>Poales</taxon>
        <taxon>Poaceae</taxon>
        <taxon>BOP clade</taxon>
        <taxon>Oryzoideae</taxon>
        <taxon>Oryzeae</taxon>
        <taxon>Oryzinae</taxon>
        <taxon>Oryza</taxon>
    </lineage>
</organism>
<accession>A0A0D3H4W4</accession>
<dbReference type="Proteomes" id="UP000026960">
    <property type="component" value="Chromosome 9"/>
</dbReference>
<dbReference type="Gramene" id="OBART09G04480.1">
    <property type="protein sequence ID" value="OBART09G04480.1"/>
    <property type="gene ID" value="OBART09G04480"/>
</dbReference>
<evidence type="ECO:0000313" key="2">
    <source>
        <dbReference type="Proteomes" id="UP000026960"/>
    </source>
</evidence>
<dbReference type="HOGENOM" id="CLU_1973912_0_0_1"/>
<sequence>MVQRELSGVDLAARSKIAGGAPPLLFLLRPAAQAGEGAARARRRVRGGTARPSPSSCRCCGTQWHGTATTTRLGHQIYLLFFLLRCRRPDKLTRSSLGFAGSSERHHFGGNALARGGSLIGDRRRLE</sequence>
<evidence type="ECO:0000313" key="1">
    <source>
        <dbReference type="EnsemblPlants" id="OBART09G04480.1"/>
    </source>
</evidence>
<dbReference type="EnsemblPlants" id="OBART09G04480.1">
    <property type="protein sequence ID" value="OBART09G04480.1"/>
    <property type="gene ID" value="OBART09G04480"/>
</dbReference>
<dbReference type="AlphaFoldDB" id="A0A0D3H4W4"/>
<keyword evidence="2" id="KW-1185">Reference proteome</keyword>
<proteinExistence type="predicted"/>
<reference evidence="1" key="1">
    <citation type="journal article" date="2009" name="Rice">
        <title>De Novo Next Generation Sequencing of Plant Genomes.</title>
        <authorList>
            <person name="Rounsley S."/>
            <person name="Marri P.R."/>
            <person name="Yu Y."/>
            <person name="He R."/>
            <person name="Sisneros N."/>
            <person name="Goicoechea J.L."/>
            <person name="Lee S.J."/>
            <person name="Angelova A."/>
            <person name="Kudrna D."/>
            <person name="Luo M."/>
            <person name="Affourtit J."/>
            <person name="Desany B."/>
            <person name="Knight J."/>
            <person name="Niazi F."/>
            <person name="Egholm M."/>
            <person name="Wing R.A."/>
        </authorList>
    </citation>
    <scope>NUCLEOTIDE SEQUENCE [LARGE SCALE GENOMIC DNA]</scope>
    <source>
        <strain evidence="1">cv. IRGC 105608</strain>
    </source>
</reference>
<reference evidence="1" key="2">
    <citation type="submission" date="2015-03" db="UniProtKB">
        <authorList>
            <consortium name="EnsemblPlants"/>
        </authorList>
    </citation>
    <scope>IDENTIFICATION</scope>
</reference>
<dbReference type="PaxDb" id="65489-OBART09G04480.1"/>